<evidence type="ECO:0000259" key="2">
    <source>
        <dbReference type="SMART" id="SM00441"/>
    </source>
</evidence>
<accession>A0A445F4Q1</accession>
<feature type="region of interest" description="Disordered" evidence="1">
    <location>
        <begin position="294"/>
        <end position="313"/>
    </location>
</feature>
<dbReference type="Proteomes" id="UP000289340">
    <property type="component" value="Chromosome 20"/>
</dbReference>
<dbReference type="SMART" id="SM00441">
    <property type="entry name" value="FF"/>
    <property type="match status" value="1"/>
</dbReference>
<dbReference type="EMBL" id="QZWG01000020">
    <property type="protein sequence ID" value="RZB43779.1"/>
    <property type="molecule type" value="Genomic_DNA"/>
</dbReference>
<proteinExistence type="predicted"/>
<dbReference type="FunFam" id="1.10.10.440:FF:000026">
    <property type="entry name" value="Pre-mRNA-processing protein 40A"/>
    <property type="match status" value="1"/>
</dbReference>
<dbReference type="AlphaFoldDB" id="A0A445F4Q1"/>
<evidence type="ECO:0000256" key="1">
    <source>
        <dbReference type="SAM" id="MobiDB-lite"/>
    </source>
</evidence>
<sequence>MPIFLCICILQYHEEKSRIKDAVKLTKITLSSTLTFEDFKSVLLKDISTPPISDFNLKLVFDELLERVKEKEEKEAKKRKRLADDFFHLLHSTKDFTVSSKWEDCRPLVEDSQEFRSIGDESLCKEVFEEYIAQLKEEAKENERKRKEERAKKEKDREERERRKGKQRKEKEGGRERGKDEAHKKDKADSDSMELTEIQTSKENKRSEDDNRKQRKKRQSPVYEMDKEKTKKSHGHGSDSKKSRRHASGHESDEGRHKRHKRDHRREGDLEDGEFGDDHVDRWFCTEEFATRMKVDLDSGQRSEHSLLREIQK</sequence>
<feature type="compositionally biased region" description="Basic and acidic residues" evidence="1">
    <location>
        <begin position="139"/>
        <end position="162"/>
    </location>
</feature>
<dbReference type="GO" id="GO:0003723">
    <property type="term" value="F:RNA binding"/>
    <property type="evidence" value="ECO:0007669"/>
    <property type="project" value="TreeGrafter"/>
</dbReference>
<feature type="compositionally biased region" description="Basic and acidic residues" evidence="1">
    <location>
        <begin position="200"/>
        <end position="212"/>
    </location>
</feature>
<dbReference type="Pfam" id="PF25432">
    <property type="entry name" value="FF_PRPF40A"/>
    <property type="match status" value="1"/>
</dbReference>
<evidence type="ECO:0000313" key="4">
    <source>
        <dbReference type="Proteomes" id="UP000289340"/>
    </source>
</evidence>
<dbReference type="Gene3D" id="1.10.10.440">
    <property type="entry name" value="FF domain"/>
    <property type="match status" value="1"/>
</dbReference>
<evidence type="ECO:0000313" key="3">
    <source>
        <dbReference type="EMBL" id="RZB43779.1"/>
    </source>
</evidence>
<dbReference type="InterPro" id="IPR039726">
    <property type="entry name" value="Prp40-like"/>
</dbReference>
<reference evidence="3 4" key="1">
    <citation type="submission" date="2018-09" db="EMBL/GenBank/DDBJ databases">
        <title>A high-quality reference genome of wild soybean provides a powerful tool to mine soybean genomes.</title>
        <authorList>
            <person name="Xie M."/>
            <person name="Chung C.Y.L."/>
            <person name="Li M.-W."/>
            <person name="Wong F.-L."/>
            <person name="Chan T.-F."/>
            <person name="Lam H.-M."/>
        </authorList>
    </citation>
    <scope>NUCLEOTIDE SEQUENCE [LARGE SCALE GENOMIC DNA]</scope>
    <source>
        <strain evidence="4">cv. W05</strain>
        <tissue evidence="3">Hypocotyl of etiolated seedlings</tissue>
    </source>
</reference>
<keyword evidence="4" id="KW-1185">Reference proteome</keyword>
<feature type="region of interest" description="Disordered" evidence="1">
    <location>
        <begin position="139"/>
        <end position="277"/>
    </location>
</feature>
<gene>
    <name evidence="3" type="ORF">D0Y65_054026</name>
</gene>
<dbReference type="PANTHER" id="PTHR11864">
    <property type="entry name" value="PRE-MRNA-PROCESSING PROTEIN PRP40"/>
    <property type="match status" value="1"/>
</dbReference>
<dbReference type="Pfam" id="PF01846">
    <property type="entry name" value="FF"/>
    <property type="match status" value="1"/>
</dbReference>
<organism evidence="3 4">
    <name type="scientific">Glycine soja</name>
    <name type="common">Wild soybean</name>
    <dbReference type="NCBI Taxonomy" id="3848"/>
    <lineage>
        <taxon>Eukaryota</taxon>
        <taxon>Viridiplantae</taxon>
        <taxon>Streptophyta</taxon>
        <taxon>Embryophyta</taxon>
        <taxon>Tracheophyta</taxon>
        <taxon>Spermatophyta</taxon>
        <taxon>Magnoliopsida</taxon>
        <taxon>eudicotyledons</taxon>
        <taxon>Gunneridae</taxon>
        <taxon>Pentapetalae</taxon>
        <taxon>rosids</taxon>
        <taxon>fabids</taxon>
        <taxon>Fabales</taxon>
        <taxon>Fabaceae</taxon>
        <taxon>Papilionoideae</taxon>
        <taxon>50 kb inversion clade</taxon>
        <taxon>NPAAA clade</taxon>
        <taxon>indigoferoid/millettioid clade</taxon>
        <taxon>Phaseoleae</taxon>
        <taxon>Glycine</taxon>
        <taxon>Glycine subgen. Soja</taxon>
    </lineage>
</organism>
<comment type="caution">
    <text evidence="3">The sequence shown here is derived from an EMBL/GenBank/DDBJ whole genome shotgun (WGS) entry which is preliminary data.</text>
</comment>
<dbReference type="InterPro" id="IPR002713">
    <property type="entry name" value="FF_domain"/>
</dbReference>
<dbReference type="GO" id="GO:0071004">
    <property type="term" value="C:U2-type prespliceosome"/>
    <property type="evidence" value="ECO:0007669"/>
    <property type="project" value="TreeGrafter"/>
</dbReference>
<dbReference type="InterPro" id="IPR036517">
    <property type="entry name" value="FF_domain_sf"/>
</dbReference>
<name>A0A445F4Q1_GLYSO</name>
<dbReference type="GO" id="GO:0005685">
    <property type="term" value="C:U1 snRNP"/>
    <property type="evidence" value="ECO:0007669"/>
    <property type="project" value="TreeGrafter"/>
</dbReference>
<dbReference type="SUPFAM" id="SSF81698">
    <property type="entry name" value="FF domain"/>
    <property type="match status" value="1"/>
</dbReference>
<dbReference type="GO" id="GO:0045292">
    <property type="term" value="P:mRNA cis splicing, via spliceosome"/>
    <property type="evidence" value="ECO:0007669"/>
    <property type="project" value="InterPro"/>
</dbReference>
<feature type="domain" description="FF" evidence="2">
    <location>
        <begin position="79"/>
        <end position="134"/>
    </location>
</feature>
<dbReference type="PANTHER" id="PTHR11864:SF33">
    <property type="entry name" value="PRE-MRNA-PROCESSING PROTEIN 40B"/>
    <property type="match status" value="1"/>
</dbReference>
<protein>
    <submittedName>
        <fullName evidence="3">Pre-mRNA-processing protein 40A isoform A</fullName>
    </submittedName>
</protein>
<feature type="compositionally biased region" description="Basic and acidic residues" evidence="1">
    <location>
        <begin position="169"/>
        <end position="190"/>
    </location>
</feature>